<comment type="caution">
    <text evidence="1">The sequence shown here is derived from an EMBL/GenBank/DDBJ whole genome shotgun (WGS) entry which is preliminary data.</text>
</comment>
<protein>
    <submittedName>
        <fullName evidence="1">Uncharacterized protein</fullName>
    </submittedName>
</protein>
<organism evidence="1 2">
    <name type="scientific">Trypanosoma theileri</name>
    <dbReference type="NCBI Taxonomy" id="67003"/>
    <lineage>
        <taxon>Eukaryota</taxon>
        <taxon>Discoba</taxon>
        <taxon>Euglenozoa</taxon>
        <taxon>Kinetoplastea</taxon>
        <taxon>Metakinetoplastina</taxon>
        <taxon>Trypanosomatida</taxon>
        <taxon>Trypanosomatidae</taxon>
        <taxon>Trypanosoma</taxon>
    </lineage>
</organism>
<reference evidence="1 2" key="1">
    <citation type="submission" date="2017-03" db="EMBL/GenBank/DDBJ databases">
        <title>An alternative strategy for trypanosome survival in the mammalian bloodstream revealed through genome and transcriptome analysis of the ubiquitous bovine parasite Trypanosoma (Megatrypanum) theileri.</title>
        <authorList>
            <person name="Kelly S."/>
            <person name="Ivens A."/>
            <person name="Mott A."/>
            <person name="O'Neill E."/>
            <person name="Emms D."/>
            <person name="Macleod O."/>
            <person name="Voorheis P."/>
            <person name="Matthews J."/>
            <person name="Matthews K."/>
            <person name="Carrington M."/>
        </authorList>
    </citation>
    <scope>NUCLEOTIDE SEQUENCE [LARGE SCALE GENOMIC DNA]</scope>
    <source>
        <strain evidence="1">Edinburgh</strain>
    </source>
</reference>
<dbReference type="RefSeq" id="XP_028882416.1">
    <property type="nucleotide sequence ID" value="XM_029026301.1"/>
</dbReference>
<keyword evidence="2" id="KW-1185">Reference proteome</keyword>
<name>A0A1X0NW54_9TRYP</name>
<dbReference type="VEuPathDB" id="TriTrypDB:TM35_000172220"/>
<gene>
    <name evidence="1" type="ORF">TM35_000172220</name>
</gene>
<feature type="non-terminal residue" evidence="1">
    <location>
        <position position="118"/>
    </location>
</feature>
<accession>A0A1X0NW54</accession>
<dbReference type="GeneID" id="39986081"/>
<evidence type="ECO:0000313" key="2">
    <source>
        <dbReference type="Proteomes" id="UP000192257"/>
    </source>
</evidence>
<dbReference type="Proteomes" id="UP000192257">
    <property type="component" value="Unassembled WGS sequence"/>
</dbReference>
<evidence type="ECO:0000313" key="1">
    <source>
        <dbReference type="EMBL" id="ORC88350.1"/>
    </source>
</evidence>
<dbReference type="EMBL" id="NBCO01000017">
    <property type="protein sequence ID" value="ORC88350.1"/>
    <property type="molecule type" value="Genomic_DNA"/>
</dbReference>
<sequence>MKKATQKQRKLQNSHKELILGSQILLPTPNEYLRERIHPIPPIESKITGSWEPTKDNPELTREEETALARFRTGASYRYGWLLRKIQTHIPLDVAGVILNKSTCQNPLFQLAKNDRTM</sequence>
<dbReference type="AlphaFoldDB" id="A0A1X0NW54"/>
<proteinExistence type="predicted"/>